<keyword evidence="1" id="KW-0812">Transmembrane</keyword>
<dbReference type="EMBL" id="KQ418193">
    <property type="protein sequence ID" value="KOF88396.1"/>
    <property type="molecule type" value="Genomic_DNA"/>
</dbReference>
<keyword evidence="1" id="KW-0472">Membrane</keyword>
<feature type="transmembrane region" description="Helical" evidence="1">
    <location>
        <begin position="53"/>
        <end position="71"/>
    </location>
</feature>
<reference evidence="2" key="1">
    <citation type="submission" date="2015-07" db="EMBL/GenBank/DDBJ databases">
        <title>MeaNS - Measles Nucleotide Surveillance Program.</title>
        <authorList>
            <person name="Tran T."/>
            <person name="Druce J."/>
        </authorList>
    </citation>
    <scope>NUCLEOTIDE SEQUENCE</scope>
    <source>
        <strain evidence="2">UCB-OBI-ISO-001</strain>
        <tissue evidence="2">Gonad</tissue>
    </source>
</reference>
<proteinExistence type="predicted"/>
<keyword evidence="1" id="KW-1133">Transmembrane helix</keyword>
<protein>
    <submittedName>
        <fullName evidence="2">Uncharacterized protein</fullName>
    </submittedName>
</protein>
<name>A0A0L8HGN4_OCTBM</name>
<evidence type="ECO:0000256" key="1">
    <source>
        <dbReference type="SAM" id="Phobius"/>
    </source>
</evidence>
<dbReference type="AlphaFoldDB" id="A0A0L8HGN4"/>
<organism evidence="2">
    <name type="scientific">Octopus bimaculoides</name>
    <name type="common">California two-spotted octopus</name>
    <dbReference type="NCBI Taxonomy" id="37653"/>
    <lineage>
        <taxon>Eukaryota</taxon>
        <taxon>Metazoa</taxon>
        <taxon>Spiralia</taxon>
        <taxon>Lophotrochozoa</taxon>
        <taxon>Mollusca</taxon>
        <taxon>Cephalopoda</taxon>
        <taxon>Coleoidea</taxon>
        <taxon>Octopodiformes</taxon>
        <taxon>Octopoda</taxon>
        <taxon>Incirrata</taxon>
        <taxon>Octopodidae</taxon>
        <taxon>Octopus</taxon>
    </lineage>
</organism>
<evidence type="ECO:0000313" key="2">
    <source>
        <dbReference type="EMBL" id="KOF88396.1"/>
    </source>
</evidence>
<gene>
    <name evidence="2" type="ORF">OCBIM_22014990mg</name>
</gene>
<accession>A0A0L8HGN4</accession>
<sequence length="93" mass="11177">MFDCVKMKSEEIVTHRHRRQCQERSPSGFFANHEVCRAIINLLDFHLLKLYRIIAYIFFLLKAHWIMYIWVTRTQVRKGMITVTIHFLNHGSA</sequence>